<dbReference type="EMBL" id="MCGR01000005">
    <property type="protein sequence ID" value="ORY89637.1"/>
    <property type="molecule type" value="Genomic_DNA"/>
</dbReference>
<reference evidence="1 2" key="1">
    <citation type="submission" date="2016-07" db="EMBL/GenBank/DDBJ databases">
        <title>Pervasive Adenine N6-methylation of Active Genes in Fungi.</title>
        <authorList>
            <consortium name="DOE Joint Genome Institute"/>
            <person name="Mondo S.J."/>
            <person name="Dannebaum R.O."/>
            <person name="Kuo R.C."/>
            <person name="Labutti K."/>
            <person name="Haridas S."/>
            <person name="Kuo A."/>
            <person name="Salamov A."/>
            <person name="Ahrendt S.R."/>
            <person name="Lipzen A."/>
            <person name="Sullivan W."/>
            <person name="Andreopoulos W.B."/>
            <person name="Clum A."/>
            <person name="Lindquist E."/>
            <person name="Daum C."/>
            <person name="Ramamoorthy G.K."/>
            <person name="Gryganskyi A."/>
            <person name="Culley D."/>
            <person name="Magnuson J.K."/>
            <person name="James T.Y."/>
            <person name="O'Malley M.A."/>
            <person name="Stajich J.E."/>
            <person name="Spatafora J.W."/>
            <person name="Visel A."/>
            <person name="Grigoriev I.V."/>
        </authorList>
    </citation>
    <scope>NUCLEOTIDE SEQUENCE [LARGE SCALE GENOMIC DNA]</scope>
    <source>
        <strain evidence="1 2">62-1032</strain>
    </source>
</reference>
<name>A0A1Y2FZN5_9BASI</name>
<keyword evidence="2" id="KW-1185">Reference proteome</keyword>
<dbReference type="AlphaFoldDB" id="A0A1Y2FZN5"/>
<gene>
    <name evidence="1" type="ORF">BCR35DRAFT_155457</name>
</gene>
<proteinExistence type="predicted"/>
<evidence type="ECO:0000313" key="2">
    <source>
        <dbReference type="Proteomes" id="UP000193467"/>
    </source>
</evidence>
<dbReference type="InParanoid" id="A0A1Y2FZN5"/>
<comment type="caution">
    <text evidence="1">The sequence shown here is derived from an EMBL/GenBank/DDBJ whole genome shotgun (WGS) entry which is preliminary data.</text>
</comment>
<accession>A0A1Y2FZN5</accession>
<organism evidence="1 2">
    <name type="scientific">Leucosporidium creatinivorum</name>
    <dbReference type="NCBI Taxonomy" id="106004"/>
    <lineage>
        <taxon>Eukaryota</taxon>
        <taxon>Fungi</taxon>
        <taxon>Dikarya</taxon>
        <taxon>Basidiomycota</taxon>
        <taxon>Pucciniomycotina</taxon>
        <taxon>Microbotryomycetes</taxon>
        <taxon>Leucosporidiales</taxon>
        <taxon>Leucosporidium</taxon>
    </lineage>
</organism>
<evidence type="ECO:0000313" key="1">
    <source>
        <dbReference type="EMBL" id="ORY89637.1"/>
    </source>
</evidence>
<sequence>MKELQLLSFSTPRPSVIGTLTSHAEHLFKLALVHVGGTFPGYINGPLEEISPQLTSLTLLDPYPTSEPLKLLAQLLTHRAPTTDTFSMPSFLASCTSLDELIIIFRDGGSIVPVLESLSSKLALLVVTTQGEGVLRVDASGFLDALKLPALENLKNWLVKSSCWKGSGEVEREKWEAACRARGIEFETVEET</sequence>
<dbReference type="Proteomes" id="UP000193467">
    <property type="component" value="Unassembled WGS sequence"/>
</dbReference>
<protein>
    <submittedName>
        <fullName evidence="1">Uncharacterized protein</fullName>
    </submittedName>
</protein>